<dbReference type="Proteomes" id="UP000501705">
    <property type="component" value="Chromosome"/>
</dbReference>
<accession>A0A6G9XQU1</accession>
<reference evidence="6 7" key="1">
    <citation type="journal article" date="2019" name="ACS Chem. Biol.">
        <title>Identification and Mobilization of a Cryptic Antibiotic Biosynthesis Gene Locus from a Human-Pathogenic Nocardia Isolate.</title>
        <authorList>
            <person name="Herisse M."/>
            <person name="Ishida K."/>
            <person name="Porter J.L."/>
            <person name="Howden B."/>
            <person name="Hertweck C."/>
            <person name="Stinear T.P."/>
            <person name="Pidot S.J."/>
        </authorList>
    </citation>
    <scope>NUCLEOTIDE SEQUENCE [LARGE SCALE GENOMIC DNA]</scope>
    <source>
        <strain evidence="6 7">AUSMDU00024985</strain>
    </source>
</reference>
<feature type="domain" description="Erythromycin biosynthesis protein CIII-like C-terminal" evidence="4">
    <location>
        <begin position="274"/>
        <end position="383"/>
    </location>
</feature>
<dbReference type="EMBL" id="CP046171">
    <property type="protein sequence ID" value="QIS03279.1"/>
    <property type="molecule type" value="Genomic_DNA"/>
</dbReference>
<evidence type="ECO:0000313" key="6">
    <source>
        <dbReference type="EMBL" id="QIS03279.1"/>
    </source>
</evidence>
<dbReference type="GO" id="GO:0016758">
    <property type="term" value="F:hexosyltransferase activity"/>
    <property type="evidence" value="ECO:0007669"/>
    <property type="project" value="UniProtKB-ARBA"/>
</dbReference>
<dbReference type="InterPro" id="IPR050426">
    <property type="entry name" value="Glycosyltransferase_28"/>
</dbReference>
<evidence type="ECO:0000256" key="2">
    <source>
        <dbReference type="ARBA" id="ARBA00022676"/>
    </source>
</evidence>
<evidence type="ECO:0000256" key="1">
    <source>
        <dbReference type="ARBA" id="ARBA00006962"/>
    </source>
</evidence>
<gene>
    <name evidence="6" type="ORF">F5X71_13995</name>
</gene>
<organism evidence="6 7">
    <name type="scientific">Nocardia brasiliensis</name>
    <dbReference type="NCBI Taxonomy" id="37326"/>
    <lineage>
        <taxon>Bacteria</taxon>
        <taxon>Bacillati</taxon>
        <taxon>Actinomycetota</taxon>
        <taxon>Actinomycetes</taxon>
        <taxon>Mycobacteriales</taxon>
        <taxon>Nocardiaceae</taxon>
        <taxon>Nocardia</taxon>
    </lineage>
</organism>
<dbReference type="InterPro" id="IPR002213">
    <property type="entry name" value="UDP_glucos_trans"/>
</dbReference>
<dbReference type="RefSeq" id="WP_167462347.1">
    <property type="nucleotide sequence ID" value="NZ_CP046171.1"/>
</dbReference>
<sequence length="387" mass="41546">MRVIICTWAWRSHLTPLVQLGWSLRASGHEVVVASSAGLAAAIQETGLTAVVVGTDVDLHAQAGKYFNWLVEQDGPVRWHDIRHWGAGNVATYRVIAQQAVGPLLAFARRWQPDLIVFDPTTYAGPLVAAVLGIPAVRHLWGIDYTYRTREFEPEALRELCAELGLAAVETLGAATVDPCPPSLQYQTGVERLPIRFAPFNGPVVAADVGLPPPRRPRVCVLGSSAVEQLAGRAIPFVDRVLSGLSGLGLEAVVLARPTAAPAFTDDGETVTFLGPTSLHLLLADCTLVIHQGGGGALMTALHYGLPQLLTPLFTDHVANAEQLAAAGACRWLFGGALEPDAIRKEVRQLLEDNEFRVRSQRLCAEMRAQPPVAQVVDALTELAGAR</sequence>
<proteinExistence type="inferred from homology"/>
<keyword evidence="2" id="KW-0328">Glycosyltransferase</keyword>
<evidence type="ECO:0000259" key="5">
    <source>
        <dbReference type="Pfam" id="PF21036"/>
    </source>
</evidence>
<dbReference type="GO" id="GO:0017000">
    <property type="term" value="P:antibiotic biosynthetic process"/>
    <property type="evidence" value="ECO:0007669"/>
    <property type="project" value="UniProtKB-ARBA"/>
</dbReference>
<comment type="similarity">
    <text evidence="1">Belongs to the glycosyltransferase 28 family.</text>
</comment>
<evidence type="ECO:0000259" key="4">
    <source>
        <dbReference type="Pfam" id="PF06722"/>
    </source>
</evidence>
<dbReference type="Pfam" id="PF21036">
    <property type="entry name" value="EryCIII-like_N"/>
    <property type="match status" value="1"/>
</dbReference>
<feature type="domain" description="Erythromycin biosynthesis protein CIII-like N-terminal" evidence="5">
    <location>
        <begin position="22"/>
        <end position="221"/>
    </location>
</feature>
<evidence type="ECO:0000256" key="3">
    <source>
        <dbReference type="ARBA" id="ARBA00022679"/>
    </source>
</evidence>
<protein>
    <submittedName>
        <fullName evidence="6">DUF1205 domain-containing protein</fullName>
    </submittedName>
</protein>
<name>A0A6G9XQU1_NOCBR</name>
<dbReference type="AlphaFoldDB" id="A0A6G9XQU1"/>
<dbReference type="PANTHER" id="PTHR48050">
    <property type="entry name" value="STEROL 3-BETA-GLUCOSYLTRANSFERASE"/>
    <property type="match status" value="1"/>
</dbReference>
<dbReference type="SUPFAM" id="SSF53756">
    <property type="entry name" value="UDP-Glycosyltransferase/glycogen phosphorylase"/>
    <property type="match status" value="1"/>
</dbReference>
<dbReference type="GO" id="GO:0008194">
    <property type="term" value="F:UDP-glycosyltransferase activity"/>
    <property type="evidence" value="ECO:0007669"/>
    <property type="project" value="InterPro"/>
</dbReference>
<dbReference type="Pfam" id="PF06722">
    <property type="entry name" value="EryCIII-like_C"/>
    <property type="match status" value="1"/>
</dbReference>
<dbReference type="Gene3D" id="3.40.50.2000">
    <property type="entry name" value="Glycogen Phosphorylase B"/>
    <property type="match status" value="2"/>
</dbReference>
<keyword evidence="3" id="KW-0808">Transferase</keyword>
<dbReference type="InterPro" id="IPR010610">
    <property type="entry name" value="EryCIII-like_C"/>
</dbReference>
<dbReference type="PANTHER" id="PTHR48050:SF13">
    <property type="entry name" value="STEROL 3-BETA-GLUCOSYLTRANSFERASE UGT80A2"/>
    <property type="match status" value="1"/>
</dbReference>
<dbReference type="CDD" id="cd03784">
    <property type="entry name" value="GT1_Gtf-like"/>
    <property type="match status" value="1"/>
</dbReference>
<dbReference type="InterPro" id="IPR048284">
    <property type="entry name" value="EryCIII-like_N"/>
</dbReference>
<evidence type="ECO:0000313" key="7">
    <source>
        <dbReference type="Proteomes" id="UP000501705"/>
    </source>
</evidence>